<reference evidence="2 3" key="1">
    <citation type="journal article" date="2019" name="Sci. Rep.">
        <title>A high-quality genome of Eragrostis curvula grass provides insights into Poaceae evolution and supports new strategies to enhance forage quality.</title>
        <authorList>
            <person name="Carballo J."/>
            <person name="Santos B.A.C.M."/>
            <person name="Zappacosta D."/>
            <person name="Garbus I."/>
            <person name="Selva J.P."/>
            <person name="Gallo C.A."/>
            <person name="Diaz A."/>
            <person name="Albertini E."/>
            <person name="Caccamo M."/>
            <person name="Echenique V."/>
        </authorList>
    </citation>
    <scope>NUCLEOTIDE SEQUENCE [LARGE SCALE GENOMIC DNA]</scope>
    <source>
        <strain evidence="3">cv. Victoria</strain>
        <tissue evidence="2">Leaf</tissue>
    </source>
</reference>
<feature type="non-terminal residue" evidence="2">
    <location>
        <position position="1"/>
    </location>
</feature>
<dbReference type="AlphaFoldDB" id="A0A5J9TFZ1"/>
<comment type="caution">
    <text evidence="2">The sequence shown here is derived from an EMBL/GenBank/DDBJ whole genome shotgun (WGS) entry which is preliminary data.</text>
</comment>
<keyword evidence="3" id="KW-1185">Reference proteome</keyword>
<evidence type="ECO:0000313" key="3">
    <source>
        <dbReference type="Proteomes" id="UP000324897"/>
    </source>
</evidence>
<dbReference type="Gramene" id="TVU10280">
    <property type="protein sequence ID" value="TVU10280"/>
    <property type="gene ID" value="EJB05_43801"/>
</dbReference>
<dbReference type="Proteomes" id="UP000324897">
    <property type="component" value="Chromosome 3"/>
</dbReference>
<accession>A0A5J9TFZ1</accession>
<gene>
    <name evidence="2" type="ORF">EJB05_43801</name>
</gene>
<dbReference type="EMBL" id="RWGY01000039">
    <property type="protein sequence ID" value="TVU10280.1"/>
    <property type="molecule type" value="Genomic_DNA"/>
</dbReference>
<sequence length="165" mass="17569">MNQATAACRTAAMDRAMVVWAAAVAVAAMTRVMVAWAAAVAAMTRVMVELGGYGQSFFNINYARSKPPPPSVTREERLQATDARVHFYSGEGGAQPPPRGYGGGYPYPPPQSSSSYNQYGYGGYYGGGGGGGAPPPMDMPSIPPVRHPRHHLLHRHREGVYLGTS</sequence>
<evidence type="ECO:0000256" key="1">
    <source>
        <dbReference type="SAM" id="MobiDB-lite"/>
    </source>
</evidence>
<organism evidence="2 3">
    <name type="scientific">Eragrostis curvula</name>
    <name type="common">weeping love grass</name>
    <dbReference type="NCBI Taxonomy" id="38414"/>
    <lineage>
        <taxon>Eukaryota</taxon>
        <taxon>Viridiplantae</taxon>
        <taxon>Streptophyta</taxon>
        <taxon>Embryophyta</taxon>
        <taxon>Tracheophyta</taxon>
        <taxon>Spermatophyta</taxon>
        <taxon>Magnoliopsida</taxon>
        <taxon>Liliopsida</taxon>
        <taxon>Poales</taxon>
        <taxon>Poaceae</taxon>
        <taxon>PACMAD clade</taxon>
        <taxon>Chloridoideae</taxon>
        <taxon>Eragrostideae</taxon>
        <taxon>Eragrostidinae</taxon>
        <taxon>Eragrostis</taxon>
    </lineage>
</organism>
<protein>
    <submittedName>
        <fullName evidence="2">Uncharacterized protein</fullName>
    </submittedName>
</protein>
<feature type="region of interest" description="Disordered" evidence="1">
    <location>
        <begin position="81"/>
        <end position="108"/>
    </location>
</feature>
<name>A0A5J9TFZ1_9POAL</name>
<proteinExistence type="predicted"/>
<evidence type="ECO:0000313" key="2">
    <source>
        <dbReference type="EMBL" id="TVU10280.1"/>
    </source>
</evidence>